<sequence>MRKRNLTTLFTIVCMLAVLLSACAGNGGSNAPKESSPASTNSGGKTNADSTSKPEEDVYPENGLPKNEKVTLKVGFANQGMGKEWFDAAVESFEKKFPNVKLDITSSPDIAKITSTKIAAGDDDMFDMFSGGIPGGNAALNSLVDAGKLEPVEHLWDRELYDKSGTTLKDISLEGQFEGTTRILGQTYSLPIAGTGAGLFFDKKLFEEKGWNNNPKTWTEFTDLLAAIKADGLIPITYPGVYPGYISNAFGPWSLFHIAMVNDNQDAFTKQFREYANPYYTSDEMIEMWNRVYELGKKGYFPKGVSALNHTQSQMQVLQRQAALASNGSWIGNEMKNATPEGFEWGFMAVPFGEEPDQTFVIRNSTGNGFHIWANKPELNKKWAMEFSLWLWNMDVQELIAEKGGMLPVRKDFTEDAARADKLQNAPKAMFEFIDNNKVLMESGFHTVTLTDPAFQQATKLYTDSINEIAEGTKDPVPMLEEAEKLMEKARQAQK</sequence>
<comment type="caution">
    <text evidence="8">The sequence shown here is derived from an EMBL/GenBank/DDBJ whole genome shotgun (WGS) entry which is preliminary data.</text>
</comment>
<keyword evidence="9" id="KW-1185">Reference proteome</keyword>
<evidence type="ECO:0000256" key="5">
    <source>
        <dbReference type="ARBA" id="ARBA00023288"/>
    </source>
</evidence>
<dbReference type="InterPro" id="IPR050490">
    <property type="entry name" value="Bact_solute-bd_prot1"/>
</dbReference>
<feature type="region of interest" description="Disordered" evidence="6">
    <location>
        <begin position="28"/>
        <end position="65"/>
    </location>
</feature>
<dbReference type="RefSeq" id="WP_377564974.1">
    <property type="nucleotide sequence ID" value="NZ_JBHTJZ010000021.1"/>
</dbReference>
<evidence type="ECO:0000256" key="2">
    <source>
        <dbReference type="ARBA" id="ARBA00022729"/>
    </source>
</evidence>
<keyword evidence="5" id="KW-0449">Lipoprotein</keyword>
<organism evidence="8 9">
    <name type="scientific">Paenibacillus chungangensis</name>
    <dbReference type="NCBI Taxonomy" id="696535"/>
    <lineage>
        <taxon>Bacteria</taxon>
        <taxon>Bacillati</taxon>
        <taxon>Bacillota</taxon>
        <taxon>Bacilli</taxon>
        <taxon>Bacillales</taxon>
        <taxon>Paenibacillaceae</taxon>
        <taxon>Paenibacillus</taxon>
    </lineage>
</organism>
<name>A0ABW3HT74_9BACL</name>
<evidence type="ECO:0000256" key="4">
    <source>
        <dbReference type="ARBA" id="ARBA00023139"/>
    </source>
</evidence>
<keyword evidence="1" id="KW-1003">Cell membrane</keyword>
<evidence type="ECO:0000256" key="3">
    <source>
        <dbReference type="ARBA" id="ARBA00023136"/>
    </source>
</evidence>
<gene>
    <name evidence="8" type="ORF">ACFQ2I_13840</name>
</gene>
<reference evidence="9" key="1">
    <citation type="journal article" date="2019" name="Int. J. Syst. Evol. Microbiol.">
        <title>The Global Catalogue of Microorganisms (GCM) 10K type strain sequencing project: providing services to taxonomists for standard genome sequencing and annotation.</title>
        <authorList>
            <consortium name="The Broad Institute Genomics Platform"/>
            <consortium name="The Broad Institute Genome Sequencing Center for Infectious Disease"/>
            <person name="Wu L."/>
            <person name="Ma J."/>
        </authorList>
    </citation>
    <scope>NUCLEOTIDE SEQUENCE [LARGE SCALE GENOMIC DNA]</scope>
    <source>
        <strain evidence="9">CCUG 59129</strain>
    </source>
</reference>
<dbReference type="SUPFAM" id="SSF53850">
    <property type="entry name" value="Periplasmic binding protein-like II"/>
    <property type="match status" value="1"/>
</dbReference>
<dbReference type="PROSITE" id="PS51257">
    <property type="entry name" value="PROKAR_LIPOPROTEIN"/>
    <property type="match status" value="1"/>
</dbReference>
<evidence type="ECO:0000256" key="7">
    <source>
        <dbReference type="SAM" id="SignalP"/>
    </source>
</evidence>
<evidence type="ECO:0000256" key="1">
    <source>
        <dbReference type="ARBA" id="ARBA00022475"/>
    </source>
</evidence>
<dbReference type="PANTHER" id="PTHR43649:SF33">
    <property type="entry name" value="POLYGALACTURONAN_RHAMNOGALACTURONAN-BINDING PROTEIN YTCQ"/>
    <property type="match status" value="1"/>
</dbReference>
<dbReference type="Proteomes" id="UP001596989">
    <property type="component" value="Unassembled WGS sequence"/>
</dbReference>
<evidence type="ECO:0000313" key="8">
    <source>
        <dbReference type="EMBL" id="MFD0960470.1"/>
    </source>
</evidence>
<feature type="compositionally biased region" description="Polar residues" evidence="6">
    <location>
        <begin position="32"/>
        <end position="51"/>
    </location>
</feature>
<dbReference type="InterPro" id="IPR006059">
    <property type="entry name" value="SBP"/>
</dbReference>
<dbReference type="PANTHER" id="PTHR43649">
    <property type="entry name" value="ARABINOSE-BINDING PROTEIN-RELATED"/>
    <property type="match status" value="1"/>
</dbReference>
<accession>A0ABW3HT74</accession>
<keyword evidence="4" id="KW-0564">Palmitate</keyword>
<dbReference type="Pfam" id="PF01547">
    <property type="entry name" value="SBP_bac_1"/>
    <property type="match status" value="1"/>
</dbReference>
<keyword evidence="3" id="KW-0472">Membrane</keyword>
<protein>
    <submittedName>
        <fullName evidence="8">Extracellular solute-binding protein</fullName>
    </submittedName>
</protein>
<evidence type="ECO:0000313" key="9">
    <source>
        <dbReference type="Proteomes" id="UP001596989"/>
    </source>
</evidence>
<dbReference type="Gene3D" id="3.40.190.10">
    <property type="entry name" value="Periplasmic binding protein-like II"/>
    <property type="match status" value="1"/>
</dbReference>
<evidence type="ECO:0000256" key="6">
    <source>
        <dbReference type="SAM" id="MobiDB-lite"/>
    </source>
</evidence>
<feature type="chain" id="PRO_5046204096" evidence="7">
    <location>
        <begin position="25"/>
        <end position="495"/>
    </location>
</feature>
<dbReference type="EMBL" id="JBHTJZ010000021">
    <property type="protein sequence ID" value="MFD0960470.1"/>
    <property type="molecule type" value="Genomic_DNA"/>
</dbReference>
<keyword evidence="2 7" id="KW-0732">Signal</keyword>
<proteinExistence type="predicted"/>
<feature type="signal peptide" evidence="7">
    <location>
        <begin position="1"/>
        <end position="24"/>
    </location>
</feature>